<dbReference type="RefSeq" id="WP_154440232.1">
    <property type="nucleotide sequence ID" value="NZ_VUNQ01000019.1"/>
</dbReference>
<keyword evidence="2" id="KW-1185">Reference proteome</keyword>
<evidence type="ECO:0000313" key="2">
    <source>
        <dbReference type="Proteomes" id="UP000469523"/>
    </source>
</evidence>
<gene>
    <name evidence="1" type="ORF">FYJ83_10035</name>
</gene>
<dbReference type="Proteomes" id="UP000469523">
    <property type="component" value="Unassembled WGS sequence"/>
</dbReference>
<dbReference type="AlphaFoldDB" id="A0A6N7XZ92"/>
<comment type="caution">
    <text evidence="1">The sequence shown here is derived from an EMBL/GenBank/DDBJ whole genome shotgun (WGS) entry which is preliminary data.</text>
</comment>
<reference evidence="1 2" key="1">
    <citation type="submission" date="2019-09" db="EMBL/GenBank/DDBJ databases">
        <title>In-depth cultivation of the pig gut microbiome towards novel bacterial diversity and tailored functional studies.</title>
        <authorList>
            <person name="Wylensek D."/>
            <person name="Hitch T.C.A."/>
            <person name="Clavel T."/>
        </authorList>
    </citation>
    <scope>NUCLEOTIDE SEQUENCE [LARGE SCALE GENOMIC DNA]</scope>
    <source>
        <strain evidence="1 2">WCA3-693-APC-4?</strain>
    </source>
</reference>
<dbReference type="EMBL" id="VUNQ01000019">
    <property type="protein sequence ID" value="MSU01805.1"/>
    <property type="molecule type" value="Genomic_DNA"/>
</dbReference>
<evidence type="ECO:0000313" key="1">
    <source>
        <dbReference type="EMBL" id="MSU01805.1"/>
    </source>
</evidence>
<accession>A0A6N7XZ92</accession>
<protein>
    <submittedName>
        <fullName evidence="1">Uncharacterized protein</fullName>
    </submittedName>
</protein>
<name>A0A6N7XZ92_9FIRM</name>
<organism evidence="1 2">
    <name type="scientific">Tissierella pigra</name>
    <dbReference type="NCBI Taxonomy" id="2607614"/>
    <lineage>
        <taxon>Bacteria</taxon>
        <taxon>Bacillati</taxon>
        <taxon>Bacillota</taxon>
        <taxon>Tissierellia</taxon>
        <taxon>Tissierellales</taxon>
        <taxon>Tissierellaceae</taxon>
        <taxon>Tissierella</taxon>
    </lineage>
</organism>
<proteinExistence type="predicted"/>
<sequence length="105" mass="11850">MKVKFKKWNCITRVGWHCNENLGIELIDEEDGGVIAKATINPDIELLDNQVAIKDYTENAGMVEALLSAGVISRYIKSVPAGFMMVPVYEISEEFKKEVERAEEE</sequence>